<evidence type="ECO:0000313" key="8">
    <source>
        <dbReference type="Proteomes" id="UP000554520"/>
    </source>
</evidence>
<evidence type="ECO:0000256" key="5">
    <source>
        <dbReference type="ARBA" id="ARBA00023237"/>
    </source>
</evidence>
<keyword evidence="5" id="KW-0998">Cell outer membrane</keyword>
<dbReference type="PANTHER" id="PTHR38776">
    <property type="entry name" value="MLTA-INTERACTING PROTEIN-RELATED"/>
    <property type="match status" value="1"/>
</dbReference>
<evidence type="ECO:0000256" key="4">
    <source>
        <dbReference type="ARBA" id="ARBA00023136"/>
    </source>
</evidence>
<organism evidence="7 8">
    <name type="scientific">Phyllobacterium trifolii</name>
    <dbReference type="NCBI Taxonomy" id="300193"/>
    <lineage>
        <taxon>Bacteria</taxon>
        <taxon>Pseudomonadati</taxon>
        <taxon>Pseudomonadota</taxon>
        <taxon>Alphaproteobacteria</taxon>
        <taxon>Hyphomicrobiales</taxon>
        <taxon>Phyllobacteriaceae</taxon>
        <taxon>Phyllobacterium</taxon>
    </lineage>
</organism>
<dbReference type="PANTHER" id="PTHR38776:SF1">
    <property type="entry name" value="MLTA-INTERACTING PROTEIN-RELATED"/>
    <property type="match status" value="1"/>
</dbReference>
<evidence type="ECO:0000256" key="1">
    <source>
        <dbReference type="ARBA" id="ARBA00004442"/>
    </source>
</evidence>
<keyword evidence="8" id="KW-1185">Reference proteome</keyword>
<comment type="similarity">
    <text evidence="2">Belongs to the MipA/OmpV family.</text>
</comment>
<dbReference type="AlphaFoldDB" id="A0A839U3V2"/>
<dbReference type="Proteomes" id="UP000554520">
    <property type="component" value="Unassembled WGS sequence"/>
</dbReference>
<feature type="signal peptide" evidence="6">
    <location>
        <begin position="1"/>
        <end position="33"/>
    </location>
</feature>
<feature type="chain" id="PRO_5033003797" evidence="6">
    <location>
        <begin position="34"/>
        <end position="281"/>
    </location>
</feature>
<name>A0A839U3V2_9HYPH</name>
<gene>
    <name evidence="7" type="ORF">FHS21_001763</name>
</gene>
<dbReference type="Pfam" id="PF06629">
    <property type="entry name" value="MipA"/>
    <property type="match status" value="1"/>
</dbReference>
<sequence length="281" mass="30173">MTLPVDRARVRWLTRTLQFGLLATLSSATASIAADKPAVTTVEENPGWIVTLGAGTEYGPTFEGSGDNDFSFVPNFDIRRANEPAGLSAPDDSIDFSLIELGGLELGPAANIRGSRSHTDVHGVHEIDWSVDVGAFGQYWLIDNRLRIRAEARQGVQSDDGFVADFAVDWFQPVGDKFLLSAGPRASFADATYMENSFRVSSAEALDNGSLSAFSPDAGFKSVGFVVGATYQINPKTSLLVYDKFDRLVGDAADSPIVTDIGSPNQNTIGIVLSRSFHIGF</sequence>
<comment type="subcellular location">
    <subcellularLocation>
        <location evidence="1">Cell outer membrane</location>
    </subcellularLocation>
</comment>
<evidence type="ECO:0000256" key="6">
    <source>
        <dbReference type="SAM" id="SignalP"/>
    </source>
</evidence>
<dbReference type="RefSeq" id="WP_183661635.1">
    <property type="nucleotide sequence ID" value="NZ_JACHXN010000004.1"/>
</dbReference>
<keyword evidence="3 6" id="KW-0732">Signal</keyword>
<evidence type="ECO:0000256" key="2">
    <source>
        <dbReference type="ARBA" id="ARBA00005722"/>
    </source>
</evidence>
<proteinExistence type="inferred from homology"/>
<comment type="caution">
    <text evidence="7">The sequence shown here is derived from an EMBL/GenBank/DDBJ whole genome shotgun (WGS) entry which is preliminary data.</text>
</comment>
<reference evidence="7 8" key="1">
    <citation type="submission" date="2020-08" db="EMBL/GenBank/DDBJ databases">
        <title>Genomic Encyclopedia of Type Strains, Phase III (KMG-III): the genomes of soil and plant-associated and newly described type strains.</title>
        <authorList>
            <person name="Whitman W."/>
        </authorList>
    </citation>
    <scope>NUCLEOTIDE SEQUENCE [LARGE SCALE GENOMIC DNA]</scope>
    <source>
        <strain evidence="7 8">CECT 7015</strain>
    </source>
</reference>
<evidence type="ECO:0000313" key="7">
    <source>
        <dbReference type="EMBL" id="MBB3145358.1"/>
    </source>
</evidence>
<protein>
    <submittedName>
        <fullName evidence="7">Outer membrane scaffolding protein for murein synthesis (MipA/OmpV family)</fullName>
    </submittedName>
</protein>
<dbReference type="EMBL" id="JACHXN010000004">
    <property type="protein sequence ID" value="MBB3145358.1"/>
    <property type="molecule type" value="Genomic_DNA"/>
</dbReference>
<keyword evidence="4" id="KW-0472">Membrane</keyword>
<dbReference type="GO" id="GO:0009279">
    <property type="term" value="C:cell outer membrane"/>
    <property type="evidence" value="ECO:0007669"/>
    <property type="project" value="UniProtKB-SubCell"/>
</dbReference>
<accession>A0A839U3V2</accession>
<dbReference type="InterPro" id="IPR010583">
    <property type="entry name" value="MipA"/>
</dbReference>
<evidence type="ECO:0000256" key="3">
    <source>
        <dbReference type="ARBA" id="ARBA00022729"/>
    </source>
</evidence>